<evidence type="ECO:0000256" key="3">
    <source>
        <dbReference type="SAM" id="MobiDB-lite"/>
    </source>
</evidence>
<reference evidence="8" key="2">
    <citation type="submission" date="2017-01" db="EMBL/GenBank/DDBJ databases">
        <authorList>
            <person name="Mah S.A."/>
            <person name="Swanson W.J."/>
            <person name="Moy G.W."/>
            <person name="Vacquier V.D."/>
        </authorList>
    </citation>
    <scope>NUCLEOTIDE SEQUENCE [LARGE SCALE GENOMIC DNA]</scope>
    <source>
        <strain evidence="8">COL-18-3</strain>
    </source>
</reference>
<evidence type="ECO:0000313" key="8">
    <source>
        <dbReference type="EMBL" id="OMH78475.1"/>
    </source>
</evidence>
<dbReference type="EMBL" id="LSSK01000974">
    <property type="protein sequence ID" value="OMH81106.1"/>
    <property type="molecule type" value="Genomic_DNA"/>
</dbReference>
<dbReference type="Pfam" id="PF18404">
    <property type="entry name" value="Glyco_transf_24"/>
    <property type="match status" value="1"/>
</dbReference>
<keyword evidence="2" id="KW-0175">Coiled coil</keyword>
<dbReference type="EMBL" id="LSSK01001918">
    <property type="protein sequence ID" value="OMH78475.1"/>
    <property type="molecule type" value="Genomic_DNA"/>
</dbReference>
<feature type="compositionally biased region" description="Basic and acidic residues" evidence="3">
    <location>
        <begin position="190"/>
        <end position="206"/>
    </location>
</feature>
<evidence type="ECO:0000313" key="9">
    <source>
        <dbReference type="EMBL" id="OMH81106.1"/>
    </source>
</evidence>
<dbReference type="InterPro" id="IPR040497">
    <property type="entry name" value="Glyco_transf_24"/>
</dbReference>
<dbReference type="Gene3D" id="3.90.550.10">
    <property type="entry name" value="Spore Coat Polysaccharide Biosynthesis Protein SpsA, Chain A"/>
    <property type="match status" value="1"/>
</dbReference>
<accession>A0A1R1PBW6</accession>
<dbReference type="OrthoDB" id="27683at2759"/>
<dbReference type="GO" id="GO:0018279">
    <property type="term" value="P:protein N-linked glycosylation via asparagine"/>
    <property type="evidence" value="ECO:0007669"/>
    <property type="project" value="TreeGrafter"/>
</dbReference>
<evidence type="ECO:0000259" key="7">
    <source>
        <dbReference type="Pfam" id="PF18404"/>
    </source>
</evidence>
<keyword evidence="8" id="KW-0808">Transferase</keyword>
<gene>
    <name evidence="9" type="ORF">AX774_g5435</name>
    <name evidence="8" type="ORF">AX774_g8131</name>
</gene>
<feature type="signal peptide" evidence="4">
    <location>
        <begin position="1"/>
        <end position="26"/>
    </location>
</feature>
<dbReference type="InterPro" id="IPR040693">
    <property type="entry name" value="UGGT_TRXL_1"/>
</dbReference>
<dbReference type="SUPFAM" id="SSF53448">
    <property type="entry name" value="Nucleotide-diphospho-sugar transferases"/>
    <property type="match status" value="1"/>
</dbReference>
<dbReference type="GO" id="GO:0051082">
    <property type="term" value="F:unfolded protein binding"/>
    <property type="evidence" value="ECO:0007669"/>
    <property type="project" value="TreeGrafter"/>
</dbReference>
<dbReference type="GO" id="GO:0036503">
    <property type="term" value="P:ERAD pathway"/>
    <property type="evidence" value="ECO:0007669"/>
    <property type="project" value="TreeGrafter"/>
</dbReference>
<dbReference type="InterPro" id="IPR009448">
    <property type="entry name" value="UDP-g_GGtrans"/>
</dbReference>
<evidence type="ECO:0000256" key="4">
    <source>
        <dbReference type="SAM" id="SignalP"/>
    </source>
</evidence>
<keyword evidence="10" id="KW-1185">Reference proteome</keyword>
<name>A0A1R1PBW6_ZANCU</name>
<organism evidence="8 10">
    <name type="scientific">Zancudomyces culisetae</name>
    <name type="common">Gut fungus</name>
    <name type="synonym">Smittium culisetae</name>
    <dbReference type="NCBI Taxonomy" id="1213189"/>
    <lineage>
        <taxon>Eukaryota</taxon>
        <taxon>Fungi</taxon>
        <taxon>Fungi incertae sedis</taxon>
        <taxon>Zoopagomycota</taxon>
        <taxon>Kickxellomycotina</taxon>
        <taxon>Harpellomycetes</taxon>
        <taxon>Harpellales</taxon>
        <taxon>Legeriomycetaceae</taxon>
        <taxon>Zancudomyces</taxon>
    </lineage>
</organism>
<feature type="coiled-coil region" evidence="2">
    <location>
        <begin position="652"/>
        <end position="683"/>
    </location>
</feature>
<dbReference type="Pfam" id="PF18401">
    <property type="entry name" value="Thioredoxin_13"/>
    <property type="match status" value="1"/>
</dbReference>
<dbReference type="PANTHER" id="PTHR11226:SF0">
    <property type="entry name" value="UDP-GLUCOSE:GLYCOPROTEIN GLUCOSYLTRANSFERASE"/>
    <property type="match status" value="1"/>
</dbReference>
<dbReference type="CDD" id="cd06432">
    <property type="entry name" value="GT8_HUGT1_C_like"/>
    <property type="match status" value="1"/>
</dbReference>
<protein>
    <submittedName>
        <fullName evidence="8">UDP-glucose:glycoprotein glucosyltransferase</fullName>
    </submittedName>
</protein>
<dbReference type="Pfam" id="PF18400">
    <property type="entry name" value="Thioredoxin_12"/>
    <property type="match status" value="1"/>
</dbReference>
<dbReference type="Pfam" id="PF06427">
    <property type="entry name" value="UDP-g_GGTase"/>
    <property type="match status" value="1"/>
</dbReference>
<evidence type="ECO:0000256" key="2">
    <source>
        <dbReference type="SAM" id="Coils"/>
    </source>
</evidence>
<dbReference type="GO" id="GO:0003980">
    <property type="term" value="F:UDP-glucose:glycoprotein glucosyltransferase activity"/>
    <property type="evidence" value="ECO:0007669"/>
    <property type="project" value="InterPro"/>
</dbReference>
<dbReference type="InterPro" id="IPR040694">
    <property type="entry name" value="UGGT_TRXL_2"/>
</dbReference>
<dbReference type="InterPro" id="IPR029044">
    <property type="entry name" value="Nucleotide-diphossugar_trans"/>
</dbReference>
<dbReference type="Proteomes" id="UP000188320">
    <property type="component" value="Unassembled WGS sequence"/>
</dbReference>
<feature type="domain" description="UGGT thioredoxin-like" evidence="5">
    <location>
        <begin position="41"/>
        <end position="268"/>
    </location>
</feature>
<dbReference type="UniPathway" id="UPA00378"/>
<proteinExistence type="predicted"/>
<dbReference type="GO" id="GO:0005783">
    <property type="term" value="C:endoplasmic reticulum"/>
    <property type="evidence" value="ECO:0007669"/>
    <property type="project" value="TreeGrafter"/>
</dbReference>
<feature type="domain" description="UGGT thioredoxin-like" evidence="6">
    <location>
        <begin position="351"/>
        <end position="454"/>
    </location>
</feature>
<comment type="cofactor">
    <cofactor evidence="1">
        <name>Ca(2+)</name>
        <dbReference type="ChEBI" id="CHEBI:29108"/>
    </cofactor>
</comment>
<evidence type="ECO:0000313" key="10">
    <source>
        <dbReference type="Proteomes" id="UP000188320"/>
    </source>
</evidence>
<evidence type="ECO:0000259" key="5">
    <source>
        <dbReference type="Pfam" id="PF18400"/>
    </source>
</evidence>
<feature type="domain" description="Glucosyltransferase 24 catalytic" evidence="7">
    <location>
        <begin position="1057"/>
        <end position="1324"/>
    </location>
</feature>
<evidence type="ECO:0000256" key="1">
    <source>
        <dbReference type="ARBA" id="ARBA00001913"/>
    </source>
</evidence>
<evidence type="ECO:0000259" key="6">
    <source>
        <dbReference type="Pfam" id="PF18401"/>
    </source>
</evidence>
<feature type="region of interest" description="Disordered" evidence="3">
    <location>
        <begin position="190"/>
        <end position="225"/>
    </location>
</feature>
<sequence length="1335" mass="153092">MRAGYGRLKGLGILLTGMLGFSMATGDTSPVKALIRGDFEAPDFFLELAEVIHSRDAKGFFKFVEYLAENKEVFAETDEKKYEIGKKWITQEMKSEYGNSERGKDFLLGVVDLELGLHSKVPKVVAQYNFYDAVVAKKEGSKACSVFVEWNGKQGCTVEELEKIVEVDTFYGDTYRDNTGNVEVIHSFDHMYEPEKSSSEKDNKDTEETENEEEEEQDEKKEPIKNVGILYGDPRSDGFMELHKFMKYKADQGDAEYRIRFTKKENGEKGKNMILSGYRVELALKSTEYRVVDDTGLFSSKELREQEGKEDEWIGERVNIGPRAQDRSAELRQADKKPIVKERTGKMEPASMKAAQMILEAEEPLNMLEWLATDYPKYSHVMMEYKNSSVLEKLNEYRSGANQNVNMITMNGLRLGEVDLEPFKIVEGIERERKAIKRLEEFGLSTEDAVNYISEGREKLGAEGSKELYDTREKEKVRAVMDIAKMLLFGKMSFEETDIYSAMLELRGRELVQDKSSLIIADDDEREFKMVQTEKLDEGWMKDIKYITNANSSVVNSNTVTIWMRADLDDVKSKKAVAGVLETMVNKVKKIDIRLGLFLEGTKQIKYTGKGGLIELYYLYKSINNESQTVDAQEIVELAKKTSKVNLKVEDVQAYIEKLSKAQDNQKNKAEELNLVLDKSQTEPGTVLVIGGKIYPTINKKVNVNTKIIRAIIEKEFEDNHEGIEMGDTLKQDNADKFIKCNVVYLETMRQHKSQGLFQNSWKHTRSNIELLIKNPEKFTKITKGKNDYFVEFKAIIDPVSEEAITWAPLLRILSAMTGVKVTVFIEPSADKMQDDGEGTIKKFSRIVMNHKPVFYKGERQEPIGEFENLPRQTLLTLDLKVPSSWMVSASKSEYDLDNIVITDNNDHIAAEYRLNKILLEGHAATTDGVSPAGIQLNLSQLRTKNSTVVSDTAIMANLGYFQLQSEFGAYFLNINKQQTVDDVYRIENIKHDDFNAASSDSNIIVIDSFNGKTIFPVFSKEDSGNLGRRTAQKAVKYLMDYIPRFGGGLTKSKKSLNIFAVASGHLYERLMSIMITSVMKQTQSHVTFWLIDNFMSPKFKNVFLPILSAKLGFEYRLISYKWPYWLNKETVKQRTIWGYKILFLDVLFPMDLERVIFVDADQIVRTDLQQLYDMNINGAPYAYVPFCNDRPEIEGFRFWNHGYWKDHLRGKPYHISALYLVDLTVFRKLLAGDKLRAQYQQLSVDKNSLSNLDQDLPNNMQHLVPIFSLPPEWLWCETWCSSKTFKNAKTIDLCNNPMTKEKKLDVARRLLPEWTQYDNYIHSVLNKAPVKDEL</sequence>
<feature type="chain" id="PRO_5015068925" evidence="4">
    <location>
        <begin position="27"/>
        <end position="1335"/>
    </location>
</feature>
<dbReference type="PANTHER" id="PTHR11226">
    <property type="entry name" value="UDP-GLUCOSE GLYCOPROTEIN:GLUCOSYLTRANSFERASE"/>
    <property type="match status" value="1"/>
</dbReference>
<comment type="caution">
    <text evidence="8">The sequence shown here is derived from an EMBL/GenBank/DDBJ whole genome shotgun (WGS) entry which is preliminary data.</text>
</comment>
<reference evidence="10" key="1">
    <citation type="submission" date="2017-01" db="EMBL/GenBank/DDBJ databases">
        <authorList>
            <person name="Wang Y."/>
            <person name="White M."/>
            <person name="Kvist S."/>
            <person name="Moncalvo J.-M."/>
        </authorList>
    </citation>
    <scope>NUCLEOTIDE SEQUENCE [LARGE SCALE GENOMIC DNA]</scope>
    <source>
        <strain evidence="10">COL-18-3</strain>
    </source>
</reference>
<feature type="compositionally biased region" description="Acidic residues" evidence="3">
    <location>
        <begin position="207"/>
        <end position="217"/>
    </location>
</feature>
<keyword evidence="4" id="KW-0732">Signal</keyword>